<gene>
    <name evidence="1" type="ORF">DAVIS_02618</name>
</gene>
<sequence length="78" mass="8255">MSDSLKPPCPIWADDGTSGIAVWVNGGLVEITLAGFARLTPDEAADLPAAFTQAIDDARSWAARWDSASRTYTGGESR</sequence>
<dbReference type="EMBL" id="PEDF01000080">
    <property type="protein sequence ID" value="RFZ41349.1"/>
    <property type="molecule type" value="Genomic_DNA"/>
</dbReference>
<reference evidence="1 2" key="1">
    <citation type="journal article" date="2018" name="Sci. Rep.">
        <title>Extensive genomic diversity among Mycobacterium marinum strains revealed by whole genome sequencing.</title>
        <authorList>
            <person name="Das S."/>
            <person name="Pettersson B.M."/>
            <person name="Behra P.R."/>
            <person name="Mallick A."/>
            <person name="Cheramie M."/>
            <person name="Ramesh M."/>
            <person name="Shirreff L."/>
            <person name="DuCote T."/>
            <person name="Dasgupta S."/>
            <person name="Ennis D.G."/>
            <person name="Kirsebom L.A."/>
        </authorList>
    </citation>
    <scope>NUCLEOTIDE SEQUENCE [LARGE SCALE GENOMIC DNA]</scope>
    <source>
        <strain evidence="1 2">Davis1</strain>
    </source>
</reference>
<protein>
    <submittedName>
        <fullName evidence="1">Uncharacterized protein</fullName>
    </submittedName>
</protein>
<proteinExistence type="predicted"/>
<accession>A0A3E2MW37</accession>
<dbReference type="Proteomes" id="UP000257451">
    <property type="component" value="Unassembled WGS sequence"/>
</dbReference>
<comment type="caution">
    <text evidence="1">The sequence shown here is derived from an EMBL/GenBank/DDBJ whole genome shotgun (WGS) entry which is preliminary data.</text>
</comment>
<dbReference type="RefSeq" id="WP_117432298.1">
    <property type="nucleotide sequence ID" value="NZ_PEDF01000080.1"/>
</dbReference>
<evidence type="ECO:0000313" key="2">
    <source>
        <dbReference type="Proteomes" id="UP000257451"/>
    </source>
</evidence>
<evidence type="ECO:0000313" key="1">
    <source>
        <dbReference type="EMBL" id="RFZ41349.1"/>
    </source>
</evidence>
<organism evidence="1 2">
    <name type="scientific">Mycobacterium marinum</name>
    <dbReference type="NCBI Taxonomy" id="1781"/>
    <lineage>
        <taxon>Bacteria</taxon>
        <taxon>Bacillati</taxon>
        <taxon>Actinomycetota</taxon>
        <taxon>Actinomycetes</taxon>
        <taxon>Mycobacteriales</taxon>
        <taxon>Mycobacteriaceae</taxon>
        <taxon>Mycobacterium</taxon>
        <taxon>Mycobacterium ulcerans group</taxon>
    </lineage>
</organism>
<dbReference type="AlphaFoldDB" id="A0A3E2MW37"/>
<name>A0A3E2MW37_MYCMR</name>